<comment type="caution">
    <text evidence="21">The sequence shown here is derived from an EMBL/GenBank/DDBJ whole genome shotgun (WGS) entry which is preliminary data.</text>
</comment>
<dbReference type="CDD" id="cd18161">
    <property type="entry name" value="REC_hyHK_blue-like"/>
    <property type="match status" value="1"/>
</dbReference>
<sequence>MAQRLRALEAREAYLRFAARAGRLGLWELDLDTLELTSSEVCRENFGRAPDEPLSYAQVLAAVHPDDAARMQAAVDHTIATGEEYAIDYRVVFPDGRIRWVNVRAQRWTDAQGRPIRMAGTSHDITEQVIVERRIQAMLQLDDSFRLLEDPADMAYEASRLLGEALDVGRAGYGDIDAGTRTLHIARDWTAPGIRSAQGPHHLPDYGSFVEDLLRGHIVVIADTATHESTAPHPEPMAAVQTRALVNLPLIEGGRLVAMLFINHPVPRVWTPPELAFIRAVAHRTRMAVQRRLAERQLRALADTLESKVEARTRELMATEEALRQAQKMEAVGQLTGGIAHDFNNLLAGIIASLDLLRLRAGQQRYDELGRYIDTAHRSAKRAAALTHRLLAFSRRQTLAPRVVDLNQLVLGMHELVQRTVGPGIDVVFGATPGLWAVRADAGQIENSLLNLCINARDAMPHGGTLRILAANHHLDGARPQACGVRAGDYVALAVADTGAGMPAEVAARAFEPFFTTKPIGQGTGLGLSMVYGFARQSGGSASIASAEGEGTTITLWLPRHDGPVPADGAAPGEEAPPPPLVPGAPPAGARGAAPCILVVDDEPAVRAMVADALREHGYEVVEAADGPAALEALRADGPLDLLLTDVGLPGGMNGRQVADAGRVLRPGLPVLFITGYAEQAVIGERDLEPGMGVLTKPFDLGALAARVASALVGARA</sequence>
<dbReference type="SMART" id="SM00387">
    <property type="entry name" value="HATPase_c"/>
    <property type="match status" value="1"/>
</dbReference>
<dbReference type="Pfam" id="PF02518">
    <property type="entry name" value="HATPase_c"/>
    <property type="match status" value="1"/>
</dbReference>
<keyword evidence="10" id="KW-0547">Nucleotide-binding</keyword>
<dbReference type="InterPro" id="IPR004358">
    <property type="entry name" value="Sig_transdc_His_kin-like_C"/>
</dbReference>
<dbReference type="AlphaFoldDB" id="A0A328ZH09"/>
<dbReference type="PROSITE" id="PS50109">
    <property type="entry name" value="HIS_KIN"/>
    <property type="match status" value="1"/>
</dbReference>
<dbReference type="Gene3D" id="1.10.287.130">
    <property type="match status" value="1"/>
</dbReference>
<feature type="coiled-coil region" evidence="15">
    <location>
        <begin position="302"/>
        <end position="329"/>
    </location>
</feature>
<dbReference type="InterPro" id="IPR013655">
    <property type="entry name" value="PAS_fold_3"/>
</dbReference>
<evidence type="ECO:0000256" key="1">
    <source>
        <dbReference type="ARBA" id="ARBA00000085"/>
    </source>
</evidence>
<dbReference type="InterPro" id="IPR003018">
    <property type="entry name" value="GAF"/>
</dbReference>
<keyword evidence="11" id="KW-0418">Kinase</keyword>
<dbReference type="FunFam" id="2.10.70.100:FF:000001">
    <property type="entry name" value="Sensory transduction histidine kinase"/>
    <property type="match status" value="1"/>
</dbReference>
<dbReference type="PRINTS" id="PR00344">
    <property type="entry name" value="BCTRLSENSOR"/>
</dbReference>
<evidence type="ECO:0000256" key="2">
    <source>
        <dbReference type="ARBA" id="ARBA00004429"/>
    </source>
</evidence>
<evidence type="ECO:0000313" key="21">
    <source>
        <dbReference type="EMBL" id="RAR85149.1"/>
    </source>
</evidence>
<evidence type="ECO:0000259" key="20">
    <source>
        <dbReference type="PROSITE" id="PS50113"/>
    </source>
</evidence>
<dbReference type="Pfam" id="PF00512">
    <property type="entry name" value="HisKA"/>
    <property type="match status" value="1"/>
</dbReference>
<keyword evidence="6 14" id="KW-0597">Phosphoprotein</keyword>
<dbReference type="EC" id="2.7.13.3" evidence="3"/>
<dbReference type="CDD" id="cd00130">
    <property type="entry name" value="PAS"/>
    <property type="match status" value="1"/>
</dbReference>
<evidence type="ECO:0000256" key="5">
    <source>
        <dbReference type="ARBA" id="ARBA00022519"/>
    </source>
</evidence>
<dbReference type="PROSITE" id="PS50112">
    <property type="entry name" value="PAS"/>
    <property type="match status" value="1"/>
</dbReference>
<accession>A0A328ZH09</accession>
<dbReference type="InterPro" id="IPR000700">
    <property type="entry name" value="PAS-assoc_C"/>
</dbReference>
<comment type="subcellular location">
    <subcellularLocation>
        <location evidence="2">Cell inner membrane</location>
        <topology evidence="2">Multi-pass membrane protein</topology>
    </subcellularLocation>
</comment>
<dbReference type="NCBIfam" id="TIGR00229">
    <property type="entry name" value="sensory_box"/>
    <property type="match status" value="1"/>
</dbReference>
<protein>
    <recommendedName>
        <fullName evidence="3">histidine kinase</fullName>
        <ecNumber evidence="3">2.7.13.3</ecNumber>
    </recommendedName>
</protein>
<dbReference type="PANTHER" id="PTHR43065">
    <property type="entry name" value="SENSOR HISTIDINE KINASE"/>
    <property type="match status" value="1"/>
</dbReference>
<dbReference type="InterPro" id="IPR036097">
    <property type="entry name" value="HisK_dim/P_sf"/>
</dbReference>
<name>A0A328ZH09_9BURK</name>
<gene>
    <name evidence="21" type="ORF">AX018_100784</name>
</gene>
<dbReference type="PROSITE" id="PS50113">
    <property type="entry name" value="PAC"/>
    <property type="match status" value="1"/>
</dbReference>
<evidence type="ECO:0000259" key="19">
    <source>
        <dbReference type="PROSITE" id="PS50112"/>
    </source>
</evidence>
<dbReference type="InterPro" id="IPR000014">
    <property type="entry name" value="PAS"/>
</dbReference>
<dbReference type="SUPFAM" id="SSF55874">
    <property type="entry name" value="ATPase domain of HSP90 chaperone/DNA topoisomerase II/histidine kinase"/>
    <property type="match status" value="1"/>
</dbReference>
<dbReference type="Proteomes" id="UP000248856">
    <property type="component" value="Unassembled WGS sequence"/>
</dbReference>
<dbReference type="InterPro" id="IPR001789">
    <property type="entry name" value="Sig_transdc_resp-reg_receiver"/>
</dbReference>
<comment type="catalytic activity">
    <reaction evidence="1">
        <text>ATP + protein L-histidine = ADP + protein N-phospho-L-histidine.</text>
        <dbReference type="EC" id="2.7.13.3"/>
    </reaction>
</comment>
<dbReference type="SUPFAM" id="SSF55785">
    <property type="entry name" value="PYP-like sensor domain (PAS domain)"/>
    <property type="match status" value="1"/>
</dbReference>
<evidence type="ECO:0000259" key="17">
    <source>
        <dbReference type="PROSITE" id="PS50109"/>
    </source>
</evidence>
<dbReference type="InterPro" id="IPR029016">
    <property type="entry name" value="GAF-like_dom_sf"/>
</dbReference>
<dbReference type="SMART" id="SM00086">
    <property type="entry name" value="PAC"/>
    <property type="match status" value="1"/>
</dbReference>
<keyword evidence="7" id="KW-0808">Transferase</keyword>
<dbReference type="SMART" id="SM00388">
    <property type="entry name" value="HisKA"/>
    <property type="match status" value="1"/>
</dbReference>
<evidence type="ECO:0000313" key="22">
    <source>
        <dbReference type="Proteomes" id="UP000248856"/>
    </source>
</evidence>
<dbReference type="InterPro" id="IPR001610">
    <property type="entry name" value="PAC"/>
</dbReference>
<dbReference type="Pfam" id="PF08447">
    <property type="entry name" value="PAS_3"/>
    <property type="match status" value="1"/>
</dbReference>
<dbReference type="InterPro" id="IPR035965">
    <property type="entry name" value="PAS-like_dom_sf"/>
</dbReference>
<feature type="domain" description="Histidine kinase" evidence="17">
    <location>
        <begin position="338"/>
        <end position="562"/>
    </location>
</feature>
<evidence type="ECO:0000256" key="12">
    <source>
        <dbReference type="ARBA" id="ARBA00022989"/>
    </source>
</evidence>
<feature type="domain" description="PAS" evidence="19">
    <location>
        <begin position="11"/>
        <end position="82"/>
    </location>
</feature>
<reference evidence="21 22" key="1">
    <citation type="submission" date="2018-06" db="EMBL/GenBank/DDBJ databases">
        <title>Genomic Encyclopedia of Archaeal and Bacterial Type Strains, Phase II (KMG-II): from individual species to whole genera.</title>
        <authorList>
            <person name="Goeker M."/>
        </authorList>
    </citation>
    <scope>NUCLEOTIDE SEQUENCE [LARGE SCALE GENOMIC DNA]</scope>
    <source>
        <strain evidence="21 22">CFPB 3232</strain>
    </source>
</reference>
<dbReference type="Gene3D" id="3.40.50.2300">
    <property type="match status" value="1"/>
</dbReference>
<dbReference type="GO" id="GO:0000155">
    <property type="term" value="F:phosphorelay sensor kinase activity"/>
    <property type="evidence" value="ECO:0007669"/>
    <property type="project" value="InterPro"/>
</dbReference>
<evidence type="ECO:0000256" key="16">
    <source>
        <dbReference type="SAM" id="MobiDB-lite"/>
    </source>
</evidence>
<dbReference type="PROSITE" id="PS50110">
    <property type="entry name" value="RESPONSE_REGULATORY"/>
    <property type="match status" value="1"/>
</dbReference>
<dbReference type="SUPFAM" id="SSF47384">
    <property type="entry name" value="Homodimeric domain of signal transducing histidine kinase"/>
    <property type="match status" value="1"/>
</dbReference>
<keyword evidence="12" id="KW-1133">Transmembrane helix</keyword>
<dbReference type="SUPFAM" id="SSF55781">
    <property type="entry name" value="GAF domain-like"/>
    <property type="match status" value="1"/>
</dbReference>
<dbReference type="InterPro" id="IPR003594">
    <property type="entry name" value="HATPase_dom"/>
</dbReference>
<keyword evidence="13" id="KW-0472">Membrane</keyword>
<evidence type="ECO:0000259" key="18">
    <source>
        <dbReference type="PROSITE" id="PS50110"/>
    </source>
</evidence>
<dbReference type="SMART" id="SM00448">
    <property type="entry name" value="REC"/>
    <property type="match status" value="1"/>
</dbReference>
<proteinExistence type="predicted"/>
<dbReference type="Gene3D" id="3.30.450.20">
    <property type="entry name" value="PAS domain"/>
    <property type="match status" value="1"/>
</dbReference>
<keyword evidence="5" id="KW-0997">Cell inner membrane</keyword>
<dbReference type="GO" id="GO:0005886">
    <property type="term" value="C:plasma membrane"/>
    <property type="evidence" value="ECO:0007669"/>
    <property type="project" value="UniProtKB-SubCell"/>
</dbReference>
<dbReference type="Gene3D" id="3.30.450.40">
    <property type="match status" value="1"/>
</dbReference>
<dbReference type="Gene3D" id="3.30.565.10">
    <property type="entry name" value="Histidine kinase-like ATPase, C-terminal domain"/>
    <property type="match status" value="1"/>
</dbReference>
<dbReference type="InterPro" id="IPR005467">
    <property type="entry name" value="His_kinase_dom"/>
</dbReference>
<evidence type="ECO:0000256" key="9">
    <source>
        <dbReference type="ARBA" id="ARBA00022737"/>
    </source>
</evidence>
<dbReference type="Pfam" id="PF01590">
    <property type="entry name" value="GAF"/>
    <property type="match status" value="1"/>
</dbReference>
<dbReference type="InterPro" id="IPR011006">
    <property type="entry name" value="CheY-like_superfamily"/>
</dbReference>
<evidence type="ECO:0000256" key="3">
    <source>
        <dbReference type="ARBA" id="ARBA00012438"/>
    </source>
</evidence>
<evidence type="ECO:0000256" key="7">
    <source>
        <dbReference type="ARBA" id="ARBA00022679"/>
    </source>
</evidence>
<organism evidence="21 22">
    <name type="scientific">Paracidovorax anthurii</name>
    <dbReference type="NCBI Taxonomy" id="78229"/>
    <lineage>
        <taxon>Bacteria</taxon>
        <taxon>Pseudomonadati</taxon>
        <taxon>Pseudomonadota</taxon>
        <taxon>Betaproteobacteria</taxon>
        <taxon>Burkholderiales</taxon>
        <taxon>Comamonadaceae</taxon>
        <taxon>Paracidovorax</taxon>
    </lineage>
</organism>
<keyword evidence="8" id="KW-0812">Transmembrane</keyword>
<evidence type="ECO:0000256" key="8">
    <source>
        <dbReference type="ARBA" id="ARBA00022692"/>
    </source>
</evidence>
<dbReference type="GO" id="GO:0000166">
    <property type="term" value="F:nucleotide binding"/>
    <property type="evidence" value="ECO:0007669"/>
    <property type="project" value="UniProtKB-KW"/>
</dbReference>
<feature type="domain" description="Response regulatory" evidence="18">
    <location>
        <begin position="596"/>
        <end position="712"/>
    </location>
</feature>
<evidence type="ECO:0000256" key="11">
    <source>
        <dbReference type="ARBA" id="ARBA00022777"/>
    </source>
</evidence>
<keyword evidence="9" id="KW-0677">Repeat</keyword>
<dbReference type="SUPFAM" id="SSF52172">
    <property type="entry name" value="CheY-like"/>
    <property type="match status" value="1"/>
</dbReference>
<keyword evidence="22" id="KW-1185">Reference proteome</keyword>
<keyword evidence="4" id="KW-1003">Cell membrane</keyword>
<feature type="compositionally biased region" description="Low complexity" evidence="16">
    <location>
        <begin position="564"/>
        <end position="574"/>
    </location>
</feature>
<evidence type="ECO:0000256" key="13">
    <source>
        <dbReference type="ARBA" id="ARBA00023136"/>
    </source>
</evidence>
<dbReference type="Gene3D" id="2.10.70.100">
    <property type="match status" value="1"/>
</dbReference>
<dbReference type="SMART" id="SM00065">
    <property type="entry name" value="GAF"/>
    <property type="match status" value="1"/>
</dbReference>
<dbReference type="CDD" id="cd00082">
    <property type="entry name" value="HisKA"/>
    <property type="match status" value="1"/>
</dbReference>
<evidence type="ECO:0000256" key="10">
    <source>
        <dbReference type="ARBA" id="ARBA00022741"/>
    </source>
</evidence>
<dbReference type="InterPro" id="IPR036890">
    <property type="entry name" value="HATPase_C_sf"/>
</dbReference>
<feature type="modified residue" description="4-aspartylphosphate" evidence="14">
    <location>
        <position position="646"/>
    </location>
</feature>
<keyword evidence="15" id="KW-0175">Coiled coil</keyword>
<evidence type="ECO:0000256" key="4">
    <source>
        <dbReference type="ARBA" id="ARBA00022475"/>
    </source>
</evidence>
<dbReference type="InterPro" id="IPR003661">
    <property type="entry name" value="HisK_dim/P_dom"/>
</dbReference>
<evidence type="ECO:0000256" key="6">
    <source>
        <dbReference type="ARBA" id="ARBA00022553"/>
    </source>
</evidence>
<evidence type="ECO:0000256" key="15">
    <source>
        <dbReference type="SAM" id="Coils"/>
    </source>
</evidence>
<dbReference type="Pfam" id="PF00072">
    <property type="entry name" value="Response_reg"/>
    <property type="match status" value="1"/>
</dbReference>
<feature type="region of interest" description="Disordered" evidence="16">
    <location>
        <begin position="562"/>
        <end position="581"/>
    </location>
</feature>
<dbReference type="PANTHER" id="PTHR43065:SF42">
    <property type="entry name" value="TWO-COMPONENT SENSOR PPRA"/>
    <property type="match status" value="1"/>
</dbReference>
<evidence type="ECO:0000256" key="14">
    <source>
        <dbReference type="PROSITE-ProRule" id="PRU00169"/>
    </source>
</evidence>
<dbReference type="EMBL" id="QLTA01000007">
    <property type="protein sequence ID" value="RAR85149.1"/>
    <property type="molecule type" value="Genomic_DNA"/>
</dbReference>
<feature type="domain" description="PAC" evidence="20">
    <location>
        <begin position="85"/>
        <end position="137"/>
    </location>
</feature>
<dbReference type="OrthoDB" id="9792270at2"/>